<dbReference type="InterPro" id="IPR013785">
    <property type="entry name" value="Aldolase_TIM"/>
</dbReference>
<feature type="domain" description="Pyruvate carboxyltransferase" evidence="2">
    <location>
        <begin position="60"/>
        <end position="330"/>
    </location>
</feature>
<keyword evidence="1" id="KW-0808">Transferase</keyword>
<dbReference type="AlphaFoldDB" id="A0A9D1T650"/>
<proteinExistence type="predicted"/>
<sequence length="468" mass="53819">MENRKVRMNEGTNLLELEEHMYPLVDVKTPNVFRNLFPYNEVPKIAFNDRTVPHHMPDDIWITDTTFRDGQQSRAPYTTEQIVTIFDYLHKLGGPNGKIRQSEFFLYSKKDRDAVYKCMERGYKFPEVTSWIRASKKDFELVKDIGLKETGILVSCSDYHIFYKMKMNRREAMEHYLNIIRECLEIGISPRCHLEDITRADIYGYVIPFCMELMKLMEWYQIPIKVRCCDTMGYGVNYPGAVIPRSVQGIIYGLMHHAGVPCELIEWHGHNDFYKAVSNSTTAWLYGACGVNCSLFGIGERTGNTPLEAMVFEYAQLRGRLDGMDTTVITELAEYYEKEIGYHIPSRTPFVGKNFNVTRAGIHADGLLKNEEIYNIFDTEKFLNRPVQVAVSNTSGLAGIAHWINTHYRLRGEAQIDKNSELVSLVKAWVDAQYEEGRVTVLTDEELTTVIEETCSRLGIILGEQKEG</sequence>
<dbReference type="PANTHER" id="PTHR42880">
    <property type="entry name" value="HOMOCITRATE SYNTHASE"/>
    <property type="match status" value="1"/>
</dbReference>
<gene>
    <name evidence="3" type="ORF">IAA63_04985</name>
</gene>
<accession>A0A9D1T650</accession>
<dbReference type="InterPro" id="IPR000891">
    <property type="entry name" value="PYR_CT"/>
</dbReference>
<dbReference type="CDD" id="cd07947">
    <property type="entry name" value="DRE_TIM_Re_CS"/>
    <property type="match status" value="1"/>
</dbReference>
<dbReference type="Gene3D" id="3.20.20.70">
    <property type="entry name" value="Aldolase class I"/>
    <property type="match status" value="1"/>
</dbReference>
<protein>
    <submittedName>
        <fullName evidence="3">2-isopropylmalate synthase</fullName>
    </submittedName>
</protein>
<organism evidence="3 4">
    <name type="scientific">Candidatus Pullilachnospira stercoravium</name>
    <dbReference type="NCBI Taxonomy" id="2840913"/>
    <lineage>
        <taxon>Bacteria</taxon>
        <taxon>Bacillati</taxon>
        <taxon>Bacillota</taxon>
        <taxon>Clostridia</taxon>
        <taxon>Lachnospirales</taxon>
        <taxon>Lachnospiraceae</taxon>
        <taxon>Lachnospiraceae incertae sedis</taxon>
        <taxon>Candidatus Pullilachnospira</taxon>
    </lineage>
</organism>
<reference evidence="3" key="2">
    <citation type="journal article" date="2021" name="PeerJ">
        <title>Extensive microbial diversity within the chicken gut microbiome revealed by metagenomics and culture.</title>
        <authorList>
            <person name="Gilroy R."/>
            <person name="Ravi A."/>
            <person name="Getino M."/>
            <person name="Pursley I."/>
            <person name="Horton D.L."/>
            <person name="Alikhan N.F."/>
            <person name="Baker D."/>
            <person name="Gharbi K."/>
            <person name="Hall N."/>
            <person name="Watson M."/>
            <person name="Adriaenssens E.M."/>
            <person name="Foster-Nyarko E."/>
            <person name="Jarju S."/>
            <person name="Secka A."/>
            <person name="Antonio M."/>
            <person name="Oren A."/>
            <person name="Chaudhuri R.R."/>
            <person name="La Ragione R."/>
            <person name="Hildebrand F."/>
            <person name="Pallen M.J."/>
        </authorList>
    </citation>
    <scope>NUCLEOTIDE SEQUENCE</scope>
    <source>
        <strain evidence="3">ChiBcec2-4451</strain>
    </source>
</reference>
<dbReference type="PANTHER" id="PTHR42880:SF1">
    <property type="entry name" value="ISOPROPYLMALATE_HOMOCITRATE_CITRAMALATE SYNTHASE FAMILY PROTEIN"/>
    <property type="match status" value="1"/>
</dbReference>
<name>A0A9D1T650_9FIRM</name>
<evidence type="ECO:0000256" key="1">
    <source>
        <dbReference type="ARBA" id="ARBA00022679"/>
    </source>
</evidence>
<evidence type="ECO:0000313" key="4">
    <source>
        <dbReference type="Proteomes" id="UP000886723"/>
    </source>
</evidence>
<evidence type="ECO:0000313" key="3">
    <source>
        <dbReference type="EMBL" id="HIV12479.1"/>
    </source>
</evidence>
<dbReference type="EMBL" id="DVON01000106">
    <property type="protein sequence ID" value="HIV12479.1"/>
    <property type="molecule type" value="Genomic_DNA"/>
</dbReference>
<evidence type="ECO:0000259" key="2">
    <source>
        <dbReference type="PROSITE" id="PS50991"/>
    </source>
</evidence>
<reference evidence="3" key="1">
    <citation type="submission" date="2020-10" db="EMBL/GenBank/DDBJ databases">
        <authorList>
            <person name="Gilroy R."/>
        </authorList>
    </citation>
    <scope>NUCLEOTIDE SEQUENCE</scope>
    <source>
        <strain evidence="3">ChiBcec2-4451</strain>
    </source>
</reference>
<dbReference type="Proteomes" id="UP000886723">
    <property type="component" value="Unassembled WGS sequence"/>
</dbReference>
<comment type="caution">
    <text evidence="3">The sequence shown here is derived from an EMBL/GenBank/DDBJ whole genome shotgun (WGS) entry which is preliminary data.</text>
</comment>
<dbReference type="GO" id="GO:0016740">
    <property type="term" value="F:transferase activity"/>
    <property type="evidence" value="ECO:0007669"/>
    <property type="project" value="UniProtKB-KW"/>
</dbReference>
<dbReference type="SUPFAM" id="SSF51569">
    <property type="entry name" value="Aldolase"/>
    <property type="match status" value="1"/>
</dbReference>
<dbReference type="PROSITE" id="PS50991">
    <property type="entry name" value="PYR_CT"/>
    <property type="match status" value="1"/>
</dbReference>
<dbReference type="Pfam" id="PF00682">
    <property type="entry name" value="HMGL-like"/>
    <property type="match status" value="1"/>
</dbReference>